<dbReference type="AlphaFoldDB" id="X1P819"/>
<dbReference type="Gene3D" id="3.40.50.720">
    <property type="entry name" value="NAD(P)-binding Rossmann-like Domain"/>
    <property type="match status" value="1"/>
</dbReference>
<sequence length="70" mass="7773">SNLIHYNELTLIGAFSYPGYIHEQALSAIKNGKITTKKYINEIVPLEGIENGFKIAESGKALKVLVDPWL</sequence>
<gene>
    <name evidence="1" type="ORF">S06H3_56363</name>
</gene>
<accession>X1P819</accession>
<organism evidence="1">
    <name type="scientific">marine sediment metagenome</name>
    <dbReference type="NCBI Taxonomy" id="412755"/>
    <lineage>
        <taxon>unclassified sequences</taxon>
        <taxon>metagenomes</taxon>
        <taxon>ecological metagenomes</taxon>
    </lineage>
</organism>
<feature type="non-terminal residue" evidence="1">
    <location>
        <position position="1"/>
    </location>
</feature>
<comment type="caution">
    <text evidence="1">The sequence shown here is derived from an EMBL/GenBank/DDBJ whole genome shotgun (WGS) entry which is preliminary data.</text>
</comment>
<proteinExistence type="predicted"/>
<evidence type="ECO:0008006" key="2">
    <source>
        <dbReference type="Google" id="ProtNLM"/>
    </source>
</evidence>
<dbReference type="EMBL" id="BARV01036249">
    <property type="protein sequence ID" value="GAI51983.1"/>
    <property type="molecule type" value="Genomic_DNA"/>
</dbReference>
<name>X1P819_9ZZZZ</name>
<evidence type="ECO:0000313" key="1">
    <source>
        <dbReference type="EMBL" id="GAI51983.1"/>
    </source>
</evidence>
<protein>
    <recommendedName>
        <fullName evidence="2">Alcohol dehydrogenase-like C-terminal domain-containing protein</fullName>
    </recommendedName>
</protein>
<reference evidence="1" key="1">
    <citation type="journal article" date="2014" name="Front. Microbiol.">
        <title>High frequency of phylogenetically diverse reductive dehalogenase-homologous genes in deep subseafloor sedimentary metagenomes.</title>
        <authorList>
            <person name="Kawai M."/>
            <person name="Futagami T."/>
            <person name="Toyoda A."/>
            <person name="Takaki Y."/>
            <person name="Nishi S."/>
            <person name="Hori S."/>
            <person name="Arai W."/>
            <person name="Tsubouchi T."/>
            <person name="Morono Y."/>
            <person name="Uchiyama I."/>
            <person name="Ito T."/>
            <person name="Fujiyama A."/>
            <person name="Inagaki F."/>
            <person name="Takami H."/>
        </authorList>
    </citation>
    <scope>NUCLEOTIDE SEQUENCE</scope>
    <source>
        <strain evidence="1">Expedition CK06-06</strain>
    </source>
</reference>
<dbReference type="Gene3D" id="3.90.180.10">
    <property type="entry name" value="Medium-chain alcohol dehydrogenases, catalytic domain"/>
    <property type="match status" value="1"/>
</dbReference>